<keyword evidence="1" id="KW-0812">Transmembrane</keyword>
<keyword evidence="3" id="KW-0407">Ion channel</keyword>
<evidence type="ECO:0000256" key="1">
    <source>
        <dbReference type="SAM" id="Phobius"/>
    </source>
</evidence>
<keyword evidence="3" id="KW-0406">Ion transport</keyword>
<proteinExistence type="predicted"/>
<organism evidence="3 4">
    <name type="scientific">Candidatus Salinicoccus stercoripullorum</name>
    <dbReference type="NCBI Taxonomy" id="2838756"/>
    <lineage>
        <taxon>Bacteria</taxon>
        <taxon>Bacillati</taxon>
        <taxon>Bacillota</taxon>
        <taxon>Bacilli</taxon>
        <taxon>Bacillales</taxon>
        <taxon>Staphylococcaceae</taxon>
        <taxon>Salinicoccus</taxon>
    </lineage>
</organism>
<evidence type="ECO:0000313" key="4">
    <source>
        <dbReference type="Proteomes" id="UP000823989"/>
    </source>
</evidence>
<evidence type="ECO:0000313" key="3">
    <source>
        <dbReference type="EMBL" id="HIW13278.1"/>
    </source>
</evidence>
<accession>A0A9D1U026</accession>
<comment type="caution">
    <text evidence="3">The sequence shown here is derived from an EMBL/GenBank/DDBJ whole genome shotgun (WGS) entry which is preliminary data.</text>
</comment>
<protein>
    <submittedName>
        <fullName evidence="3">Potassium channel family protein</fullName>
    </submittedName>
</protein>
<dbReference type="EMBL" id="DXHR01000030">
    <property type="protein sequence ID" value="HIW13278.1"/>
    <property type="molecule type" value="Genomic_DNA"/>
</dbReference>
<dbReference type="Pfam" id="PF07885">
    <property type="entry name" value="Ion_trans_2"/>
    <property type="match status" value="1"/>
</dbReference>
<keyword evidence="1" id="KW-1133">Transmembrane helix</keyword>
<dbReference type="Gene3D" id="1.10.287.70">
    <property type="match status" value="1"/>
</dbReference>
<dbReference type="Proteomes" id="UP000823989">
    <property type="component" value="Unassembled WGS sequence"/>
</dbReference>
<dbReference type="GO" id="GO:0034220">
    <property type="term" value="P:monoatomic ion transmembrane transport"/>
    <property type="evidence" value="ECO:0007669"/>
    <property type="project" value="UniProtKB-KW"/>
</dbReference>
<reference evidence="3" key="2">
    <citation type="submission" date="2021-04" db="EMBL/GenBank/DDBJ databases">
        <authorList>
            <person name="Gilroy R."/>
        </authorList>
    </citation>
    <scope>NUCLEOTIDE SEQUENCE</scope>
    <source>
        <strain evidence="3">ChiHjej13B12-752</strain>
    </source>
</reference>
<name>A0A9D1U026_9STAP</name>
<keyword evidence="1" id="KW-0472">Membrane</keyword>
<dbReference type="InterPro" id="IPR013099">
    <property type="entry name" value="K_chnl_dom"/>
</dbReference>
<evidence type="ECO:0000259" key="2">
    <source>
        <dbReference type="Pfam" id="PF07885"/>
    </source>
</evidence>
<gene>
    <name evidence="3" type="ORF">H9891_09030</name>
</gene>
<dbReference type="AlphaFoldDB" id="A0A9D1U026"/>
<reference evidence="3" key="1">
    <citation type="journal article" date="2021" name="PeerJ">
        <title>Extensive microbial diversity within the chicken gut microbiome revealed by metagenomics and culture.</title>
        <authorList>
            <person name="Gilroy R."/>
            <person name="Ravi A."/>
            <person name="Getino M."/>
            <person name="Pursley I."/>
            <person name="Horton D.L."/>
            <person name="Alikhan N.F."/>
            <person name="Baker D."/>
            <person name="Gharbi K."/>
            <person name="Hall N."/>
            <person name="Watson M."/>
            <person name="Adriaenssens E.M."/>
            <person name="Foster-Nyarko E."/>
            <person name="Jarju S."/>
            <person name="Secka A."/>
            <person name="Antonio M."/>
            <person name="Oren A."/>
            <person name="Chaudhuri R.R."/>
            <person name="La Ragione R."/>
            <person name="Hildebrand F."/>
            <person name="Pallen M.J."/>
        </authorList>
    </citation>
    <scope>NUCLEOTIDE SEQUENCE</scope>
    <source>
        <strain evidence="3">ChiHjej13B12-752</strain>
    </source>
</reference>
<keyword evidence="3" id="KW-0813">Transport</keyword>
<sequence>MAQALLSIFIIFFLFQLGAFAKKRGELQKTHNFTMHWPLYLYIFTVMTSLVLIFAVIYFIASFDAPILMDSNQGKIVQNHNFAEMIYYSGTTLLSIGYGDLNPIGPIRYISLFEGFLGIVSPTVIFVNEITKNTQNR</sequence>
<dbReference type="SUPFAM" id="SSF81324">
    <property type="entry name" value="Voltage-gated potassium channels"/>
    <property type="match status" value="1"/>
</dbReference>
<feature type="transmembrane region" description="Helical" evidence="1">
    <location>
        <begin position="107"/>
        <end position="127"/>
    </location>
</feature>
<feature type="transmembrane region" description="Helical" evidence="1">
    <location>
        <begin position="37"/>
        <end position="61"/>
    </location>
</feature>
<feature type="domain" description="Potassium channel" evidence="2">
    <location>
        <begin position="47"/>
        <end position="127"/>
    </location>
</feature>